<dbReference type="RefSeq" id="XP_051449376.1">
    <property type="nucleotide sequence ID" value="XM_051585382.1"/>
</dbReference>
<evidence type="ECO:0000256" key="1">
    <source>
        <dbReference type="SAM" id="MobiDB-lite"/>
    </source>
</evidence>
<feature type="region of interest" description="Disordered" evidence="1">
    <location>
        <begin position="1"/>
        <end position="86"/>
    </location>
</feature>
<sequence>MAESTHHKITSKNDDRPPRAHVERTRDVFKATMAPAIKQQPAEPEAKPVLSRRPPPEHKEKRERKTAAEKENELERERLEEEEQRAKDIAEHEERIGYSNYYYGKCQYGTGD</sequence>
<dbReference type="EMBL" id="MU620893">
    <property type="protein sequence ID" value="KAI8584372.1"/>
    <property type="molecule type" value="Genomic_DNA"/>
</dbReference>
<keyword evidence="3" id="KW-1185">Reference proteome</keyword>
<name>A0AAD5HH83_UMBRA</name>
<gene>
    <name evidence="2" type="ORF">K450DRAFT_219532</name>
</gene>
<dbReference type="GeneID" id="75910730"/>
<dbReference type="AlphaFoldDB" id="A0AAD5HH83"/>
<proteinExistence type="predicted"/>
<reference evidence="2" key="2">
    <citation type="journal article" date="2022" name="Proc. Natl. Acad. Sci. U.S.A.">
        <title>Diploid-dominant life cycles characterize the early evolution of Fungi.</title>
        <authorList>
            <person name="Amses K.R."/>
            <person name="Simmons D.R."/>
            <person name="Longcore J.E."/>
            <person name="Mondo S.J."/>
            <person name="Seto K."/>
            <person name="Jeronimo G.H."/>
            <person name="Bonds A.E."/>
            <person name="Quandt C.A."/>
            <person name="Davis W.J."/>
            <person name="Chang Y."/>
            <person name="Federici B.A."/>
            <person name="Kuo A."/>
            <person name="LaButti K."/>
            <person name="Pangilinan J."/>
            <person name="Andreopoulos W."/>
            <person name="Tritt A."/>
            <person name="Riley R."/>
            <person name="Hundley H."/>
            <person name="Johnson J."/>
            <person name="Lipzen A."/>
            <person name="Barry K."/>
            <person name="Lang B.F."/>
            <person name="Cuomo C.A."/>
            <person name="Buchler N.E."/>
            <person name="Grigoriev I.V."/>
            <person name="Spatafora J.W."/>
            <person name="Stajich J.E."/>
            <person name="James T.Y."/>
        </authorList>
    </citation>
    <scope>NUCLEOTIDE SEQUENCE</scope>
    <source>
        <strain evidence="2">AG</strain>
    </source>
</reference>
<evidence type="ECO:0000313" key="3">
    <source>
        <dbReference type="Proteomes" id="UP001206595"/>
    </source>
</evidence>
<comment type="caution">
    <text evidence="2">The sequence shown here is derived from an EMBL/GenBank/DDBJ whole genome shotgun (WGS) entry which is preliminary data.</text>
</comment>
<feature type="compositionally biased region" description="Basic and acidic residues" evidence="1">
    <location>
        <begin position="1"/>
        <end position="29"/>
    </location>
</feature>
<reference evidence="2" key="1">
    <citation type="submission" date="2021-06" db="EMBL/GenBank/DDBJ databases">
        <authorList>
            <consortium name="DOE Joint Genome Institute"/>
            <person name="Mondo S.J."/>
            <person name="Amses K.R."/>
            <person name="Simmons D.R."/>
            <person name="Longcore J.E."/>
            <person name="Seto K."/>
            <person name="Alves G.H."/>
            <person name="Bonds A.E."/>
            <person name="Quandt C.A."/>
            <person name="Davis W.J."/>
            <person name="Chang Y."/>
            <person name="Letcher P.M."/>
            <person name="Powell M.J."/>
            <person name="Kuo A."/>
            <person name="Labutti K."/>
            <person name="Pangilinan J."/>
            <person name="Andreopoulos W."/>
            <person name="Tritt A."/>
            <person name="Riley R."/>
            <person name="Hundley H."/>
            <person name="Johnson J."/>
            <person name="Lipzen A."/>
            <person name="Barry K."/>
            <person name="Berbee M.L."/>
            <person name="Buchler N.E."/>
            <person name="Grigoriev I.V."/>
            <person name="Spatafora J.W."/>
            <person name="Stajich J.E."/>
            <person name="James T.Y."/>
        </authorList>
    </citation>
    <scope>NUCLEOTIDE SEQUENCE</scope>
    <source>
        <strain evidence="2">AG</strain>
    </source>
</reference>
<dbReference type="Proteomes" id="UP001206595">
    <property type="component" value="Unassembled WGS sequence"/>
</dbReference>
<protein>
    <submittedName>
        <fullName evidence="2">Uncharacterized protein</fullName>
    </submittedName>
</protein>
<evidence type="ECO:0000313" key="2">
    <source>
        <dbReference type="EMBL" id="KAI8584372.1"/>
    </source>
</evidence>
<feature type="compositionally biased region" description="Basic and acidic residues" evidence="1">
    <location>
        <begin position="54"/>
        <end position="86"/>
    </location>
</feature>
<organism evidence="2 3">
    <name type="scientific">Umbelopsis ramanniana AG</name>
    <dbReference type="NCBI Taxonomy" id="1314678"/>
    <lineage>
        <taxon>Eukaryota</taxon>
        <taxon>Fungi</taxon>
        <taxon>Fungi incertae sedis</taxon>
        <taxon>Mucoromycota</taxon>
        <taxon>Mucoromycotina</taxon>
        <taxon>Umbelopsidomycetes</taxon>
        <taxon>Umbelopsidales</taxon>
        <taxon>Umbelopsidaceae</taxon>
        <taxon>Umbelopsis</taxon>
    </lineage>
</organism>
<accession>A0AAD5HH83</accession>